<dbReference type="OrthoDB" id="5653259at2"/>
<feature type="repeat" description="ANK" evidence="3">
    <location>
        <begin position="278"/>
        <end position="310"/>
    </location>
</feature>
<dbReference type="SUPFAM" id="SSF48403">
    <property type="entry name" value="Ankyrin repeat"/>
    <property type="match status" value="1"/>
</dbReference>
<evidence type="ECO:0000313" key="5">
    <source>
        <dbReference type="Proteomes" id="UP000294555"/>
    </source>
</evidence>
<dbReference type="Proteomes" id="UP000294555">
    <property type="component" value="Unassembled WGS sequence"/>
</dbReference>
<feature type="repeat" description="ANK" evidence="3">
    <location>
        <begin position="163"/>
        <end position="196"/>
    </location>
</feature>
<dbReference type="PANTHER" id="PTHR24198">
    <property type="entry name" value="ANKYRIN REPEAT AND PROTEIN KINASE DOMAIN-CONTAINING PROTEIN"/>
    <property type="match status" value="1"/>
</dbReference>
<accession>A0A4R1NDZ8</accession>
<dbReference type="SMART" id="SM00248">
    <property type="entry name" value="ANK"/>
    <property type="match status" value="7"/>
</dbReference>
<proteinExistence type="predicted"/>
<sequence length="383" mass="43240">MMISTTASSPSGNYIMYDPNTQSFSLWQKPPIGVQNSAHTMKNNNITYFDMLPVEIIGKILKNMSISESLPLAATSHLFLSEAVRNIELATGKDLAEAMFSLVDKGDCQSINLLRLMNINYFLVKEDKTDNNLLHCAVQSQKSDICSILLKIESVDINARNKEGYTPLHYAIKNNDISTLTKLLDMPGIDLNDNCNISDLDDDDQNYLPLLHYAVKCGNFDIVKTLLDHKRINVNVCDENGDLALRHAFAKKHNSINKAIIDLFLDKESIAINHQNNNKETLLHLAILSPYHYLIEDLAKRGIDVNLIDRQNNTALHFSVAHEFFGVTEKLLQIPNLKLDIKNIYGMTAYELAVRKGFDKIAELIQERQSVKSPNVSNWFGLF</sequence>
<dbReference type="PROSITE" id="PS50297">
    <property type="entry name" value="ANK_REP_REGION"/>
    <property type="match status" value="1"/>
</dbReference>
<protein>
    <submittedName>
        <fullName evidence="4">Ankyrin repeat protein</fullName>
    </submittedName>
</protein>
<dbReference type="InterPro" id="IPR036770">
    <property type="entry name" value="Ankyrin_rpt-contain_sf"/>
</dbReference>
<name>A0A4R1NDZ8_9GAMM</name>
<evidence type="ECO:0000256" key="3">
    <source>
        <dbReference type="PROSITE-ProRule" id="PRU00023"/>
    </source>
</evidence>
<gene>
    <name evidence="4" type="ORF">EZJ58_3819</name>
</gene>
<dbReference type="Gene3D" id="1.25.40.20">
    <property type="entry name" value="Ankyrin repeat-containing domain"/>
    <property type="match status" value="2"/>
</dbReference>
<reference evidence="4 5" key="1">
    <citation type="submission" date="2019-02" db="EMBL/GenBank/DDBJ databases">
        <title>Investigation of anaerobic lignin degradation for improved lignocellulosic biofuels.</title>
        <authorList>
            <person name="Deangelis K."/>
        </authorList>
    </citation>
    <scope>NUCLEOTIDE SEQUENCE [LARGE SCALE GENOMIC DNA]</scope>
    <source>
        <strain evidence="4 5">159R</strain>
    </source>
</reference>
<organism evidence="4 5">
    <name type="scientific">Sodalis ligni</name>
    <dbReference type="NCBI Taxonomy" id="2697027"/>
    <lineage>
        <taxon>Bacteria</taxon>
        <taxon>Pseudomonadati</taxon>
        <taxon>Pseudomonadota</taxon>
        <taxon>Gammaproteobacteria</taxon>
        <taxon>Enterobacterales</taxon>
        <taxon>Bruguierivoracaceae</taxon>
        <taxon>Sodalis</taxon>
    </lineage>
</organism>
<dbReference type="AlphaFoldDB" id="A0A4R1NDZ8"/>
<evidence type="ECO:0000256" key="1">
    <source>
        <dbReference type="ARBA" id="ARBA00022737"/>
    </source>
</evidence>
<dbReference type="PANTHER" id="PTHR24198:SF165">
    <property type="entry name" value="ANKYRIN REPEAT-CONTAINING PROTEIN-RELATED"/>
    <property type="match status" value="1"/>
</dbReference>
<keyword evidence="5" id="KW-1185">Reference proteome</keyword>
<comment type="caution">
    <text evidence="4">The sequence shown here is derived from an EMBL/GenBank/DDBJ whole genome shotgun (WGS) entry which is preliminary data.</text>
</comment>
<dbReference type="PROSITE" id="PS50088">
    <property type="entry name" value="ANK_REPEAT"/>
    <property type="match status" value="2"/>
</dbReference>
<dbReference type="EMBL" id="SJOI01000001">
    <property type="protein sequence ID" value="TCL05623.1"/>
    <property type="molecule type" value="Genomic_DNA"/>
</dbReference>
<dbReference type="InterPro" id="IPR002110">
    <property type="entry name" value="Ankyrin_rpt"/>
</dbReference>
<keyword evidence="1" id="KW-0677">Repeat</keyword>
<evidence type="ECO:0000256" key="2">
    <source>
        <dbReference type="ARBA" id="ARBA00023043"/>
    </source>
</evidence>
<evidence type="ECO:0000313" key="4">
    <source>
        <dbReference type="EMBL" id="TCL05623.1"/>
    </source>
</evidence>
<keyword evidence="2 3" id="KW-0040">ANK repeat</keyword>
<dbReference type="Pfam" id="PF12796">
    <property type="entry name" value="Ank_2"/>
    <property type="match status" value="2"/>
</dbReference>
<dbReference type="RefSeq" id="WP_132924386.1">
    <property type="nucleotide sequence ID" value="NZ_SJOI01000001.1"/>
</dbReference>